<reference evidence="3" key="1">
    <citation type="journal article" date="2016" name="G3 (Bethesda)">
        <title>First Draft Assembly and Annotation of the Genome of a California Endemic Oak Quercus lobata Nee (Fagaceae).</title>
        <authorList>
            <person name="Sork V.L."/>
            <person name="Fitz-Gibbon S.T."/>
            <person name="Puiu D."/>
            <person name="Crepeau M."/>
            <person name="Gugger P.F."/>
            <person name="Sherman R."/>
            <person name="Stevens K."/>
            <person name="Langley C.H."/>
            <person name="Pellegrini M."/>
            <person name="Salzberg S.L."/>
        </authorList>
    </citation>
    <scope>NUCLEOTIDE SEQUENCE [LARGE SCALE GENOMIC DNA]</scope>
    <source>
        <strain evidence="3">cv. SW786</strain>
    </source>
</reference>
<organism evidence="2 3">
    <name type="scientific">Quercus lobata</name>
    <name type="common">Valley oak</name>
    <dbReference type="NCBI Taxonomy" id="97700"/>
    <lineage>
        <taxon>Eukaryota</taxon>
        <taxon>Viridiplantae</taxon>
        <taxon>Streptophyta</taxon>
        <taxon>Embryophyta</taxon>
        <taxon>Tracheophyta</taxon>
        <taxon>Spermatophyta</taxon>
        <taxon>Magnoliopsida</taxon>
        <taxon>eudicotyledons</taxon>
        <taxon>Gunneridae</taxon>
        <taxon>Pentapetalae</taxon>
        <taxon>rosids</taxon>
        <taxon>fabids</taxon>
        <taxon>Fagales</taxon>
        <taxon>Fagaceae</taxon>
        <taxon>Quercus</taxon>
    </lineage>
</organism>
<evidence type="ECO:0000313" key="2">
    <source>
        <dbReference type="EnsemblPlants" id="QL02p030088:mrna"/>
    </source>
</evidence>
<proteinExistence type="predicted"/>
<protein>
    <submittedName>
        <fullName evidence="2">Uncharacterized protein</fullName>
    </submittedName>
</protein>
<keyword evidence="1" id="KW-1133">Transmembrane helix</keyword>
<keyword evidence="3" id="KW-1185">Reference proteome</keyword>
<name>A0A7N2KVQ4_QUELO</name>
<reference evidence="2" key="2">
    <citation type="submission" date="2021-01" db="UniProtKB">
        <authorList>
            <consortium name="EnsemblPlants"/>
        </authorList>
    </citation>
    <scope>IDENTIFICATION</scope>
</reference>
<evidence type="ECO:0000313" key="3">
    <source>
        <dbReference type="Proteomes" id="UP000594261"/>
    </source>
</evidence>
<evidence type="ECO:0000256" key="1">
    <source>
        <dbReference type="SAM" id="Phobius"/>
    </source>
</evidence>
<keyword evidence="1" id="KW-0472">Membrane</keyword>
<dbReference type="EnsemblPlants" id="QL02p030088:mrna">
    <property type="protein sequence ID" value="QL02p030088:mrna"/>
    <property type="gene ID" value="QL02p030088"/>
</dbReference>
<dbReference type="Gramene" id="QL02p030088:mrna">
    <property type="protein sequence ID" value="QL02p030088:mrna"/>
    <property type="gene ID" value="QL02p030088"/>
</dbReference>
<sequence>MILRYCNCKQHAIVAVLNLIILWLSRMLRCLMKYHRKAKIANFLIKEGLKVKKLAEQYLEAAQQKEKVNLYNGSCIHLLQFLQH</sequence>
<accession>A0A7N2KVQ4</accession>
<feature type="transmembrane region" description="Helical" evidence="1">
    <location>
        <begin position="12"/>
        <end position="32"/>
    </location>
</feature>
<dbReference type="Proteomes" id="UP000594261">
    <property type="component" value="Chromosome 2"/>
</dbReference>
<keyword evidence="1" id="KW-0812">Transmembrane</keyword>
<dbReference type="AlphaFoldDB" id="A0A7N2KVQ4"/>
<dbReference type="InParanoid" id="A0A7N2KVQ4"/>